<feature type="binding site" evidence="11">
    <location>
        <position position="27"/>
    </location>
    <ligand>
        <name>ATP</name>
        <dbReference type="ChEBI" id="CHEBI:30616"/>
    </ligand>
</feature>
<protein>
    <recommendedName>
        <fullName evidence="11">CCA-adding enzyme</fullName>
        <ecNumber evidence="11">2.7.7.72</ecNumber>
    </recommendedName>
    <alternativeName>
        <fullName evidence="11">CCA tRNA nucleotidyltransferase</fullName>
    </alternativeName>
    <alternativeName>
        <fullName evidence="11">tRNA CCA-pyrophosphorylase</fullName>
    </alternativeName>
    <alternativeName>
        <fullName evidence="11">tRNA adenylyl-/cytidylyl- transferase</fullName>
    </alternativeName>
    <alternativeName>
        <fullName evidence="11">tRNA nucleotidyltransferase</fullName>
    </alternativeName>
    <alternativeName>
        <fullName evidence="11">tRNA-NT</fullName>
    </alternativeName>
</protein>
<dbReference type="HAMAP" id="MF_01263">
    <property type="entry name" value="CCA_bact_type3"/>
    <property type="match status" value="1"/>
</dbReference>
<feature type="domain" description="Poly A polymerase head" evidence="12">
    <location>
        <begin position="22"/>
        <end position="141"/>
    </location>
</feature>
<dbReference type="Gene3D" id="1.20.58.560">
    <property type="match status" value="1"/>
</dbReference>
<comment type="caution">
    <text evidence="15">The sequence shown here is derived from an EMBL/GenBank/DDBJ whole genome shotgun (WGS) entry which is preliminary data.</text>
</comment>
<keyword evidence="8 11" id="KW-0067">ATP-binding</keyword>
<keyword evidence="4 11" id="KW-0548">Nucleotidyltransferase</keyword>
<dbReference type="Pfam" id="PF13735">
    <property type="entry name" value="tRNA_NucTran2_2"/>
    <property type="match status" value="1"/>
</dbReference>
<evidence type="ECO:0000256" key="1">
    <source>
        <dbReference type="ARBA" id="ARBA00001946"/>
    </source>
</evidence>
<feature type="binding site" evidence="11">
    <location>
        <position position="163"/>
    </location>
    <ligand>
        <name>CTP</name>
        <dbReference type="ChEBI" id="CHEBI:37563"/>
    </ligand>
</feature>
<feature type="domain" description="tRNA nucleotidyltransferase/poly(A) polymerase RNA and SrmB- binding" evidence="13">
    <location>
        <begin position="170"/>
        <end position="228"/>
    </location>
</feature>
<keyword evidence="10 11" id="KW-0694">RNA-binding</keyword>
<dbReference type="InterPro" id="IPR002646">
    <property type="entry name" value="PolA_pol_head_dom"/>
</dbReference>
<comment type="cofactor">
    <cofactor evidence="1 11">
        <name>Mg(2+)</name>
        <dbReference type="ChEBI" id="CHEBI:18420"/>
    </cofactor>
</comment>
<evidence type="ECO:0000256" key="4">
    <source>
        <dbReference type="ARBA" id="ARBA00022695"/>
    </source>
</evidence>
<dbReference type="Pfam" id="PF01743">
    <property type="entry name" value="PolyA_pol"/>
    <property type="match status" value="1"/>
</dbReference>
<feature type="binding site" evidence="11">
    <location>
        <position position="30"/>
    </location>
    <ligand>
        <name>CTP</name>
        <dbReference type="ChEBI" id="CHEBI:37563"/>
    </ligand>
</feature>
<accession>A0ABW6KHP3</accession>
<dbReference type="Gene3D" id="1.10.246.80">
    <property type="match status" value="1"/>
</dbReference>
<feature type="binding site" evidence="11">
    <location>
        <position position="42"/>
    </location>
    <ligand>
        <name>Mg(2+)</name>
        <dbReference type="ChEBI" id="CHEBI:18420"/>
    </ligand>
</feature>
<dbReference type="InterPro" id="IPR032810">
    <property type="entry name" value="CCA-adding_enz_C"/>
</dbReference>
<evidence type="ECO:0000256" key="3">
    <source>
        <dbReference type="ARBA" id="ARBA00022694"/>
    </source>
</evidence>
<feature type="binding site" evidence="11">
    <location>
        <position position="157"/>
    </location>
    <ligand>
        <name>ATP</name>
        <dbReference type="ChEBI" id="CHEBI:30616"/>
    </ligand>
</feature>
<dbReference type="InterPro" id="IPR023068">
    <property type="entry name" value="CCA-adding_enz_firmicutes"/>
</dbReference>
<evidence type="ECO:0000256" key="6">
    <source>
        <dbReference type="ARBA" id="ARBA00022741"/>
    </source>
</evidence>
<evidence type="ECO:0000256" key="8">
    <source>
        <dbReference type="ARBA" id="ARBA00022840"/>
    </source>
</evidence>
<keyword evidence="7 11" id="KW-0692">RNA repair</keyword>
<feature type="domain" description="CCA-adding enzyme C-terminal" evidence="14">
    <location>
        <begin position="246"/>
        <end position="393"/>
    </location>
</feature>
<dbReference type="RefSeq" id="WP_389362171.1">
    <property type="nucleotide sequence ID" value="NZ_JBIACK010000008.1"/>
</dbReference>
<feature type="binding site" evidence="11">
    <location>
        <position position="27"/>
    </location>
    <ligand>
        <name>CTP</name>
        <dbReference type="ChEBI" id="CHEBI:37563"/>
    </ligand>
</feature>
<keyword evidence="9 11" id="KW-0460">Magnesium</keyword>
<comment type="miscellaneous">
    <text evidence="11">A single active site specifically recognizes both ATP and CTP and is responsible for their addition.</text>
</comment>
<feature type="binding site" evidence="11">
    <location>
        <position position="111"/>
    </location>
    <ligand>
        <name>ATP</name>
        <dbReference type="ChEBI" id="CHEBI:30616"/>
    </ligand>
</feature>
<evidence type="ECO:0000256" key="2">
    <source>
        <dbReference type="ARBA" id="ARBA00022679"/>
    </source>
</evidence>
<comment type="similarity">
    <text evidence="11">Belongs to the tRNA nucleotidyltransferase/poly(A) polymerase family. Bacterial CCA-adding enzyme type 3 subfamily.</text>
</comment>
<keyword evidence="2 11" id="KW-0808">Transferase</keyword>
<organism evidence="15 16">
    <name type="scientific">Cytobacillus spartinae</name>
    <dbReference type="NCBI Taxonomy" id="3299023"/>
    <lineage>
        <taxon>Bacteria</taxon>
        <taxon>Bacillati</taxon>
        <taxon>Bacillota</taxon>
        <taxon>Bacilli</taxon>
        <taxon>Bacillales</taxon>
        <taxon>Bacillaceae</taxon>
        <taxon>Cytobacillus</taxon>
    </lineage>
</organism>
<feature type="binding site" evidence="11">
    <location>
        <position position="30"/>
    </location>
    <ligand>
        <name>ATP</name>
        <dbReference type="ChEBI" id="CHEBI:30616"/>
    </ligand>
</feature>
<comment type="catalytic activity">
    <reaction evidence="11">
        <text>a tRNA precursor + 2 CTP + ATP = a tRNA with a 3' CCA end + 3 diphosphate</text>
        <dbReference type="Rhea" id="RHEA:14433"/>
        <dbReference type="Rhea" id="RHEA-COMP:10465"/>
        <dbReference type="Rhea" id="RHEA-COMP:10468"/>
        <dbReference type="ChEBI" id="CHEBI:30616"/>
        <dbReference type="ChEBI" id="CHEBI:33019"/>
        <dbReference type="ChEBI" id="CHEBI:37563"/>
        <dbReference type="ChEBI" id="CHEBI:74896"/>
        <dbReference type="ChEBI" id="CHEBI:83071"/>
        <dbReference type="EC" id="2.7.7.72"/>
    </reaction>
</comment>
<dbReference type="PANTHER" id="PTHR46173:SF1">
    <property type="entry name" value="CCA TRNA NUCLEOTIDYLTRANSFERASE 1, MITOCHONDRIAL"/>
    <property type="match status" value="1"/>
</dbReference>
<dbReference type="Gene3D" id="3.30.460.10">
    <property type="entry name" value="Beta Polymerase, domain 2"/>
    <property type="match status" value="1"/>
</dbReference>
<dbReference type="InterPro" id="IPR032828">
    <property type="entry name" value="PolyA_RNA-bd"/>
</dbReference>
<comment type="function">
    <text evidence="11">Catalyzes the addition and repair of the essential 3'-terminal CCA sequence in tRNAs without using a nucleic acid template. Adds these three nucleotides in the order of C, C, and A to the tRNA nucleotide-73, using CTP and ATP as substrates and producing inorganic pyrophosphate. tRNA 3'-terminal CCA addition is required both for tRNA processing and repair. Also involved in tRNA surveillance by mediating tandem CCA addition to generate a CCACCA at the 3' terminus of unstable tRNAs. While stable tRNAs receive only 3'-terminal CCA, unstable tRNAs are marked with CCACCA and rapidly degraded.</text>
</comment>
<feature type="binding site" evidence="11">
    <location>
        <position position="160"/>
    </location>
    <ligand>
        <name>CTP</name>
        <dbReference type="ChEBI" id="CHEBI:37563"/>
    </ligand>
</feature>
<evidence type="ECO:0000256" key="7">
    <source>
        <dbReference type="ARBA" id="ARBA00022800"/>
    </source>
</evidence>
<reference evidence="15 16" key="1">
    <citation type="submission" date="2024-08" db="EMBL/GenBank/DDBJ databases">
        <title>Two novel Cytobacillus novel species.</title>
        <authorList>
            <person name="Liu G."/>
        </authorList>
    </citation>
    <scope>NUCLEOTIDE SEQUENCE [LARGE SCALE GENOMIC DNA]</scope>
    <source>
        <strain evidence="15 16">FJAT-54145</strain>
    </source>
</reference>
<feature type="binding site" evidence="11">
    <location>
        <position position="157"/>
    </location>
    <ligand>
        <name>CTP</name>
        <dbReference type="ChEBI" id="CHEBI:37563"/>
    </ligand>
</feature>
<feature type="binding site" evidence="11">
    <location>
        <position position="163"/>
    </location>
    <ligand>
        <name>ATP</name>
        <dbReference type="ChEBI" id="CHEBI:30616"/>
    </ligand>
</feature>
<dbReference type="NCBIfam" id="NF009814">
    <property type="entry name" value="PRK13299.1"/>
    <property type="match status" value="1"/>
</dbReference>
<dbReference type="SUPFAM" id="SSF81891">
    <property type="entry name" value="Poly A polymerase C-terminal region-like"/>
    <property type="match status" value="1"/>
</dbReference>
<evidence type="ECO:0000313" key="15">
    <source>
        <dbReference type="EMBL" id="MFE8702212.1"/>
    </source>
</evidence>
<dbReference type="InterPro" id="IPR043519">
    <property type="entry name" value="NT_sf"/>
</dbReference>
<dbReference type="SUPFAM" id="SSF81301">
    <property type="entry name" value="Nucleotidyltransferase"/>
    <property type="match status" value="1"/>
</dbReference>
<evidence type="ECO:0000259" key="13">
    <source>
        <dbReference type="Pfam" id="PF12627"/>
    </source>
</evidence>
<evidence type="ECO:0000256" key="5">
    <source>
        <dbReference type="ARBA" id="ARBA00022723"/>
    </source>
</evidence>
<evidence type="ECO:0000313" key="16">
    <source>
        <dbReference type="Proteomes" id="UP001601059"/>
    </source>
</evidence>
<sequence length="399" mass="46293">MIQAFQVAAPILAKIEEAGFEAYFVGGSVRDYLLNKDIHDVDIATSATPLEIKSIFPKTIDVGIEHGTVVVLYENQSYEITTFRSESDYEDFRRPAEVQFIRSLIEDLQRRDFTINAIAMNRNGDIIDPFNGRDALERRMIATVGIAKERFNEDALRMMRAVRFVSQLSFSIESSTFSALSDYGGLLREIAIERISTEFEKLLKGTNRKQALQILLETEIYKYLPGFDTKKDKLQMFVDLSDSNLKVEELWVLLIYKLNLAKKDIEPFLKAWKLSMKTIKGIEKIFSWLEYRMNHEWTLESMYYAKIDSIFSTEKLYNVLTGQGNPNNLDDLKQEYESLPIKERNEMDITGTDLMEWFQLAGGPWVKEKLESIEKAIIIGEIENRKETIREWLMRCNLS</sequence>
<evidence type="ECO:0000256" key="9">
    <source>
        <dbReference type="ARBA" id="ARBA00022842"/>
    </source>
</evidence>
<feature type="binding site" evidence="11">
    <location>
        <position position="160"/>
    </location>
    <ligand>
        <name>ATP</name>
        <dbReference type="ChEBI" id="CHEBI:30616"/>
    </ligand>
</feature>
<dbReference type="Proteomes" id="UP001601059">
    <property type="component" value="Unassembled WGS sequence"/>
</dbReference>
<dbReference type="Gene3D" id="1.10.110.30">
    <property type="match status" value="1"/>
</dbReference>
<evidence type="ECO:0000259" key="14">
    <source>
        <dbReference type="Pfam" id="PF13735"/>
    </source>
</evidence>
<feature type="binding site" evidence="11">
    <location>
        <position position="154"/>
    </location>
    <ligand>
        <name>CTP</name>
        <dbReference type="ChEBI" id="CHEBI:37563"/>
    </ligand>
</feature>
<evidence type="ECO:0000256" key="11">
    <source>
        <dbReference type="HAMAP-Rule" id="MF_01263"/>
    </source>
</evidence>
<evidence type="ECO:0000256" key="10">
    <source>
        <dbReference type="ARBA" id="ARBA00022884"/>
    </source>
</evidence>
<dbReference type="PANTHER" id="PTHR46173">
    <property type="entry name" value="CCA TRNA NUCLEOTIDYLTRANSFERASE 1, MITOCHONDRIAL"/>
    <property type="match status" value="1"/>
</dbReference>
<keyword evidence="16" id="KW-1185">Reference proteome</keyword>
<feature type="binding site" evidence="11">
    <location>
        <position position="154"/>
    </location>
    <ligand>
        <name>ATP</name>
        <dbReference type="ChEBI" id="CHEBI:30616"/>
    </ligand>
</feature>
<dbReference type="CDD" id="cd05398">
    <property type="entry name" value="NT_ClassII-CCAase"/>
    <property type="match status" value="1"/>
</dbReference>
<dbReference type="EMBL" id="JBIACK010000008">
    <property type="protein sequence ID" value="MFE8702212.1"/>
    <property type="molecule type" value="Genomic_DNA"/>
</dbReference>
<name>A0ABW6KHP3_9BACI</name>
<dbReference type="InterPro" id="IPR050264">
    <property type="entry name" value="Bact_CCA-adding_enz_type3_sf"/>
</dbReference>
<comment type="subunit">
    <text evidence="11">Homodimer.</text>
</comment>
<comment type="catalytic activity">
    <reaction evidence="11">
        <text>a tRNA with a 3' CCA end + 2 CTP + ATP = a tRNA with a 3' CCACCA end + 3 diphosphate</text>
        <dbReference type="Rhea" id="RHEA:76235"/>
        <dbReference type="Rhea" id="RHEA-COMP:10468"/>
        <dbReference type="Rhea" id="RHEA-COMP:18655"/>
        <dbReference type="ChEBI" id="CHEBI:30616"/>
        <dbReference type="ChEBI" id="CHEBI:33019"/>
        <dbReference type="ChEBI" id="CHEBI:37563"/>
        <dbReference type="ChEBI" id="CHEBI:83071"/>
        <dbReference type="ChEBI" id="CHEBI:195187"/>
    </reaction>
</comment>
<feature type="binding site" evidence="11">
    <location>
        <position position="40"/>
    </location>
    <ligand>
        <name>Mg(2+)</name>
        <dbReference type="ChEBI" id="CHEBI:18420"/>
    </ligand>
</feature>
<proteinExistence type="inferred from homology"/>
<dbReference type="Pfam" id="PF12627">
    <property type="entry name" value="PolyA_pol_RNAbd"/>
    <property type="match status" value="1"/>
</dbReference>
<keyword evidence="6 11" id="KW-0547">Nucleotide-binding</keyword>
<keyword evidence="5 11" id="KW-0479">Metal-binding</keyword>
<feature type="binding site" evidence="11">
    <location>
        <position position="111"/>
    </location>
    <ligand>
        <name>CTP</name>
        <dbReference type="ChEBI" id="CHEBI:37563"/>
    </ligand>
</feature>
<evidence type="ECO:0000259" key="12">
    <source>
        <dbReference type="Pfam" id="PF01743"/>
    </source>
</evidence>
<keyword evidence="3 11" id="KW-0819">tRNA processing</keyword>
<gene>
    <name evidence="11" type="primary">cca</name>
    <name evidence="15" type="ORF">ACFYKX_16560</name>
</gene>
<dbReference type="GO" id="GO:0004810">
    <property type="term" value="F:CCA tRNA nucleotidyltransferase activity"/>
    <property type="evidence" value="ECO:0007669"/>
    <property type="project" value="UniProtKB-EC"/>
</dbReference>
<dbReference type="EC" id="2.7.7.72" evidence="11"/>